<dbReference type="Proteomes" id="UP000317494">
    <property type="component" value="Unassembled WGS sequence"/>
</dbReference>
<dbReference type="VEuPathDB" id="FungiDB:SeMB42_g05822"/>
<dbReference type="EMBL" id="QEAN01000295">
    <property type="protein sequence ID" value="TPX40905.1"/>
    <property type="molecule type" value="Genomic_DNA"/>
</dbReference>
<protein>
    <submittedName>
        <fullName evidence="1">Uncharacterized protein</fullName>
    </submittedName>
</protein>
<gene>
    <name evidence="1" type="ORF">SeMB42_g05822</name>
</gene>
<comment type="caution">
    <text evidence="1">The sequence shown here is derived from an EMBL/GenBank/DDBJ whole genome shotgun (WGS) entry which is preliminary data.</text>
</comment>
<name>A0A507CP32_9FUNG</name>
<proteinExistence type="predicted"/>
<sequence length="81" mass="8745">MSCEHGQSGDDGKLNRLNKTRSLFGFVGGRGCGPWSMATTTTFVMGRTVDYWLACSSSAITQVTIEPNGQVHPKRNPNGPE</sequence>
<evidence type="ECO:0000313" key="1">
    <source>
        <dbReference type="EMBL" id="TPX40905.1"/>
    </source>
</evidence>
<dbReference type="AlphaFoldDB" id="A0A507CP32"/>
<organism evidence="1 2">
    <name type="scientific">Synchytrium endobioticum</name>
    <dbReference type="NCBI Taxonomy" id="286115"/>
    <lineage>
        <taxon>Eukaryota</taxon>
        <taxon>Fungi</taxon>
        <taxon>Fungi incertae sedis</taxon>
        <taxon>Chytridiomycota</taxon>
        <taxon>Chytridiomycota incertae sedis</taxon>
        <taxon>Chytridiomycetes</taxon>
        <taxon>Synchytriales</taxon>
        <taxon>Synchytriaceae</taxon>
        <taxon>Synchytrium</taxon>
    </lineage>
</organism>
<evidence type="ECO:0000313" key="2">
    <source>
        <dbReference type="Proteomes" id="UP000317494"/>
    </source>
</evidence>
<keyword evidence="2" id="KW-1185">Reference proteome</keyword>
<reference evidence="1 2" key="1">
    <citation type="journal article" date="2019" name="Sci. Rep.">
        <title>Comparative genomics of chytrid fungi reveal insights into the obligate biotrophic and pathogenic lifestyle of Synchytrium endobioticum.</title>
        <authorList>
            <person name="van de Vossenberg B.T.L.H."/>
            <person name="Warris S."/>
            <person name="Nguyen H.D.T."/>
            <person name="van Gent-Pelzer M.P.E."/>
            <person name="Joly D.L."/>
            <person name="van de Geest H.C."/>
            <person name="Bonants P.J.M."/>
            <person name="Smith D.S."/>
            <person name="Levesque C.A."/>
            <person name="van der Lee T.A.J."/>
        </authorList>
    </citation>
    <scope>NUCLEOTIDE SEQUENCE [LARGE SCALE GENOMIC DNA]</scope>
    <source>
        <strain evidence="1 2">MB42</strain>
    </source>
</reference>
<accession>A0A507CP32</accession>